<proteinExistence type="predicted"/>
<protein>
    <recommendedName>
        <fullName evidence="3">HAUS augmin-like complex subunit 3 N-terminal domain-containing protein</fullName>
    </recommendedName>
</protein>
<gene>
    <name evidence="1" type="ORF">NTJ_14198</name>
</gene>
<name>A0ABN7BAH3_9HEMI</name>
<accession>A0ABN7BAH3</accession>
<evidence type="ECO:0000313" key="2">
    <source>
        <dbReference type="Proteomes" id="UP001307889"/>
    </source>
</evidence>
<sequence length="646" mass="74089">MMIVRGTSSQIVIPIRFSKMSNIFQSLLRKSGYIDELPSSLEPILRVPEMADFFSWMEKHVDDSNILTTGEIATQRALQEADALIEDGTELSDRYDSLFTGETSVYPHLKDLPVLESTKQRLTENLNSWEQFEKNTKSVEEKFIEEIEKPIEPAIEKLLASEKRKIDDLISAQLGRITCLASSADRLRFKSLQSENECELNNRTVAVPSAELISSMNILDEYSKTLIKHSLLKLEQDYTFGSDDSELKRVFNECIRLQRIELLLEAQYCGVLAALDAFADHTWFKPRPSCFSEISQDEIDSICLRKAKLAFCQEEVNFGPSDLETRRQTLDHLNRLADIVEPLRLCGDSIVRMARSSRRWMKKVDALHSQICCQLEEACTRIRVNRERLNAAKVVRKLHHQNQKLGQHWHSISVLEQRRPVDRVQQYVNDLSQYKSHCPPASLQNSIIVSAHDSGVSSLSHFDQLIAGSHDVANSTARSDWLFVRPTSTPLPQPSSYLQNLIMFSDQGPELDALRNLAIFFADSQTTFSSIKSVVESVFREPIASPSFDDEIMKSIFESADRLNEIHRLFDQSQKSWISSQDSCRYDFRNRLVKQFWYFCYRDPENLIRTVKCLEEVAHSFHRPAALPLTPSQPKPRCSLLDDLET</sequence>
<dbReference type="Proteomes" id="UP001307889">
    <property type="component" value="Chromosome 12"/>
</dbReference>
<organism evidence="1 2">
    <name type="scientific">Nesidiocoris tenuis</name>
    <dbReference type="NCBI Taxonomy" id="355587"/>
    <lineage>
        <taxon>Eukaryota</taxon>
        <taxon>Metazoa</taxon>
        <taxon>Ecdysozoa</taxon>
        <taxon>Arthropoda</taxon>
        <taxon>Hexapoda</taxon>
        <taxon>Insecta</taxon>
        <taxon>Pterygota</taxon>
        <taxon>Neoptera</taxon>
        <taxon>Paraneoptera</taxon>
        <taxon>Hemiptera</taxon>
        <taxon>Heteroptera</taxon>
        <taxon>Panheteroptera</taxon>
        <taxon>Cimicomorpha</taxon>
        <taxon>Miridae</taxon>
        <taxon>Dicyphina</taxon>
        <taxon>Nesidiocoris</taxon>
    </lineage>
</organism>
<dbReference type="EMBL" id="AP028920">
    <property type="protein sequence ID" value="BET01381.1"/>
    <property type="molecule type" value="Genomic_DNA"/>
</dbReference>
<reference evidence="1 2" key="1">
    <citation type="submission" date="2023-09" db="EMBL/GenBank/DDBJ databases">
        <title>Nesidiocoris tenuis whole genome shotgun sequence.</title>
        <authorList>
            <person name="Shibata T."/>
            <person name="Shimoda M."/>
            <person name="Kobayashi T."/>
            <person name="Uehara T."/>
        </authorList>
    </citation>
    <scope>NUCLEOTIDE SEQUENCE [LARGE SCALE GENOMIC DNA]</scope>
    <source>
        <strain evidence="1 2">Japan</strain>
    </source>
</reference>
<keyword evidence="2" id="KW-1185">Reference proteome</keyword>
<evidence type="ECO:0008006" key="3">
    <source>
        <dbReference type="Google" id="ProtNLM"/>
    </source>
</evidence>
<evidence type="ECO:0000313" key="1">
    <source>
        <dbReference type="EMBL" id="BET01381.1"/>
    </source>
</evidence>